<evidence type="ECO:0000313" key="4">
    <source>
        <dbReference type="Proteomes" id="UP000230423"/>
    </source>
</evidence>
<dbReference type="InterPro" id="IPR031098">
    <property type="entry name" value="Crust_neurohorm"/>
</dbReference>
<dbReference type="InterPro" id="IPR035957">
    <property type="entry name" value="Crust_neurohorm_sf"/>
</dbReference>
<comment type="similarity">
    <text evidence="1">Belongs to the arthropod CHH/MIH/GIH/VIH hormone family.</text>
</comment>
<evidence type="ECO:0008006" key="5">
    <source>
        <dbReference type="Google" id="ProtNLM"/>
    </source>
</evidence>
<name>A0A2G9U932_TELCI</name>
<evidence type="ECO:0000313" key="3">
    <source>
        <dbReference type="EMBL" id="PIO66724.1"/>
    </source>
</evidence>
<dbReference type="PANTHER" id="PTHR35981">
    <property type="entry name" value="ION TRANSPORT PEPTIDE, ISOFORM C"/>
    <property type="match status" value="1"/>
</dbReference>
<dbReference type="PANTHER" id="PTHR35981:SF2">
    <property type="entry name" value="ION TRANSPORT PEPTIDE, ISOFORM C"/>
    <property type="match status" value="1"/>
</dbReference>
<dbReference type="EMBL" id="KZ348063">
    <property type="protein sequence ID" value="PIO66724.1"/>
    <property type="molecule type" value="Genomic_DNA"/>
</dbReference>
<dbReference type="Proteomes" id="UP000230423">
    <property type="component" value="Unassembled WGS sequence"/>
</dbReference>
<dbReference type="OrthoDB" id="6365952at2759"/>
<proteinExistence type="inferred from homology"/>
<feature type="disulfide bond" evidence="2">
    <location>
        <begin position="63"/>
        <end position="91"/>
    </location>
</feature>
<keyword evidence="2" id="KW-1015">Disulfide bond</keyword>
<dbReference type="GO" id="GO:0007623">
    <property type="term" value="P:circadian rhythm"/>
    <property type="evidence" value="ECO:0007669"/>
    <property type="project" value="TreeGrafter"/>
</dbReference>
<protein>
    <recommendedName>
        <fullName evidence="5">Crustacean CHH/MIH/GIH neurohormone family protein</fullName>
    </recommendedName>
</protein>
<feature type="disulfide bond" evidence="2">
    <location>
        <begin position="44"/>
        <end position="82"/>
    </location>
</feature>
<reference evidence="3 4" key="1">
    <citation type="submission" date="2015-09" db="EMBL/GenBank/DDBJ databases">
        <title>Draft genome of the parasitic nematode Teladorsagia circumcincta isolate WARC Sus (inbred).</title>
        <authorList>
            <person name="Mitreva M."/>
        </authorList>
    </citation>
    <scope>NUCLEOTIDE SEQUENCE [LARGE SCALE GENOMIC DNA]</scope>
    <source>
        <strain evidence="3 4">S</strain>
    </source>
</reference>
<dbReference type="Gene3D" id="1.10.2010.10">
    <property type="entry name" value="Crustacean CHH/MIH/GIH neurohormone"/>
    <property type="match status" value="1"/>
</dbReference>
<organism evidence="3 4">
    <name type="scientific">Teladorsagia circumcincta</name>
    <name type="common">Brown stomach worm</name>
    <name type="synonym">Ostertagia circumcincta</name>
    <dbReference type="NCBI Taxonomy" id="45464"/>
    <lineage>
        <taxon>Eukaryota</taxon>
        <taxon>Metazoa</taxon>
        <taxon>Ecdysozoa</taxon>
        <taxon>Nematoda</taxon>
        <taxon>Chromadorea</taxon>
        <taxon>Rhabditida</taxon>
        <taxon>Rhabditina</taxon>
        <taxon>Rhabditomorpha</taxon>
        <taxon>Strongyloidea</taxon>
        <taxon>Trichostrongylidae</taxon>
        <taxon>Teladorsagia</taxon>
    </lineage>
</organism>
<feature type="disulfide bond" evidence="2">
    <location>
        <begin position="60"/>
        <end position="78"/>
    </location>
</feature>
<sequence length="113" mass="13367">KQPQISLNLTSLLRRLPNGINIEKKRKAFGARILDKEPLADNECSPQMNMPLKEVAEKICELCHEFHNHEVPNMRAECRSQCFSTDKFRTCMRMFTSAPKRHNRHSRRNVWKF</sequence>
<dbReference type="AlphaFoldDB" id="A0A2G9U932"/>
<accession>A0A2G9U932</accession>
<evidence type="ECO:0000256" key="1">
    <source>
        <dbReference type="ARBA" id="ARBA00005447"/>
    </source>
</evidence>
<feature type="non-terminal residue" evidence="3">
    <location>
        <position position="1"/>
    </location>
</feature>
<dbReference type="SUPFAM" id="SSF81778">
    <property type="entry name" value="Crustacean CHH/MIH/GIH neurohormone"/>
    <property type="match status" value="1"/>
</dbReference>
<dbReference type="Pfam" id="PF01147">
    <property type="entry name" value="Crust_neurohorm"/>
    <property type="match status" value="1"/>
</dbReference>
<gene>
    <name evidence="3" type="ORF">TELCIR_11550</name>
</gene>
<keyword evidence="4" id="KW-1185">Reference proteome</keyword>
<evidence type="ECO:0000256" key="2">
    <source>
        <dbReference type="PIRSR" id="PIRSR631098-51"/>
    </source>
</evidence>